<accession>A0A5N0TD43</accession>
<reference evidence="2" key="1">
    <citation type="submission" date="2019-09" db="EMBL/GenBank/DDBJ databases">
        <title>Mumia zhuanghuii sp. nov. isolated from the intestinal contents of plateau pika (Ochotona curzoniae) in the Qinghai-Tibet plateau of China.</title>
        <authorList>
            <person name="Tian Z."/>
        </authorList>
    </citation>
    <scope>NUCLEOTIDE SEQUENCE [LARGE SCALE GENOMIC DNA]</scope>
    <source>
        <strain evidence="2">L-033</strain>
    </source>
</reference>
<dbReference type="InterPro" id="IPR052517">
    <property type="entry name" value="GlcG_carb_metab_protein"/>
</dbReference>
<evidence type="ECO:0000313" key="2">
    <source>
        <dbReference type="Proteomes" id="UP000326838"/>
    </source>
</evidence>
<proteinExistence type="predicted"/>
<dbReference type="InterPro" id="IPR005624">
    <property type="entry name" value="PduO/GlcC-like"/>
</dbReference>
<comment type="caution">
    <text evidence="1">The sequence shown here is derived from an EMBL/GenBank/DDBJ whole genome shotgun (WGS) entry which is preliminary data.</text>
</comment>
<dbReference type="InterPro" id="IPR038084">
    <property type="entry name" value="PduO/GlcC-like_sf"/>
</dbReference>
<protein>
    <submittedName>
        <fullName evidence="1">Heme-binding protein</fullName>
    </submittedName>
</protein>
<dbReference type="AlphaFoldDB" id="A0A5N0TD43"/>
<keyword evidence="2" id="KW-1185">Reference proteome</keyword>
<dbReference type="EMBL" id="VYUY01000012">
    <property type="protein sequence ID" value="KAA9133013.1"/>
    <property type="molecule type" value="Genomic_DNA"/>
</dbReference>
<evidence type="ECO:0000313" key="1">
    <source>
        <dbReference type="EMBL" id="KAA9133013.1"/>
    </source>
</evidence>
<dbReference type="Gene3D" id="3.30.450.150">
    <property type="entry name" value="Haem-degrading domain"/>
    <property type="match status" value="1"/>
</dbReference>
<dbReference type="PANTHER" id="PTHR34309">
    <property type="entry name" value="SLR1406 PROTEIN"/>
    <property type="match status" value="1"/>
</dbReference>
<dbReference type="PANTHER" id="PTHR34309:SF10">
    <property type="entry name" value="SLR1406 PROTEIN"/>
    <property type="match status" value="1"/>
</dbReference>
<gene>
    <name evidence="1" type="ORF">F6B40_09970</name>
</gene>
<dbReference type="Proteomes" id="UP000326838">
    <property type="component" value="Unassembled WGS sequence"/>
</dbReference>
<dbReference type="Pfam" id="PF03928">
    <property type="entry name" value="HbpS-like"/>
    <property type="match status" value="1"/>
</dbReference>
<dbReference type="RefSeq" id="WP_150893568.1">
    <property type="nucleotide sequence ID" value="NZ_VYUY01000012.1"/>
</dbReference>
<dbReference type="SUPFAM" id="SSF143744">
    <property type="entry name" value="GlcG-like"/>
    <property type="match status" value="1"/>
</dbReference>
<organism evidence="1 2">
    <name type="scientific">Microbacterium caowuchunii</name>
    <dbReference type="NCBI Taxonomy" id="2614638"/>
    <lineage>
        <taxon>Bacteria</taxon>
        <taxon>Bacillati</taxon>
        <taxon>Actinomycetota</taxon>
        <taxon>Actinomycetes</taxon>
        <taxon>Micrococcales</taxon>
        <taxon>Microbacteriaceae</taxon>
        <taxon>Microbacterium</taxon>
    </lineage>
</organism>
<sequence>MIDLATVRRAADAALSRAAELGLSVSVIVCDDRGHEVFGCRGDGASWQTVEIARAKAQTAASFGRDSAALGTMREKWPDVFAIANDALPFRATSLAGGLVVIRDGRTLAAIGVSGALPDQDVEIAEAARVLL</sequence>
<name>A0A5N0TD43_9MICO</name>